<evidence type="ECO:0000313" key="11">
    <source>
        <dbReference type="EMBL" id="CAE6518547.1"/>
    </source>
</evidence>
<dbReference type="InterPro" id="IPR036396">
    <property type="entry name" value="Cyt_P450_sf"/>
</dbReference>
<dbReference type="Pfam" id="PF00067">
    <property type="entry name" value="p450"/>
    <property type="match status" value="1"/>
</dbReference>
<dbReference type="GO" id="GO:0020037">
    <property type="term" value="F:heme binding"/>
    <property type="evidence" value="ECO:0007669"/>
    <property type="project" value="InterPro"/>
</dbReference>
<dbReference type="Gene3D" id="1.10.630.10">
    <property type="entry name" value="Cytochrome P450"/>
    <property type="match status" value="1"/>
</dbReference>
<protein>
    <recommendedName>
        <fullName evidence="13">Cytochrome P450</fullName>
    </recommendedName>
</protein>
<evidence type="ECO:0000256" key="8">
    <source>
        <dbReference type="ARBA" id="ARBA00023033"/>
    </source>
</evidence>
<comment type="similarity">
    <text evidence="3 10">Belongs to the cytochrome P450 family.</text>
</comment>
<dbReference type="GO" id="GO:0004497">
    <property type="term" value="F:monooxygenase activity"/>
    <property type="evidence" value="ECO:0007669"/>
    <property type="project" value="UniProtKB-KW"/>
</dbReference>
<dbReference type="GO" id="GO:0016705">
    <property type="term" value="F:oxidoreductase activity, acting on paired donors, with incorporation or reduction of molecular oxygen"/>
    <property type="evidence" value="ECO:0007669"/>
    <property type="project" value="InterPro"/>
</dbReference>
<dbReference type="GO" id="GO:0005506">
    <property type="term" value="F:iron ion binding"/>
    <property type="evidence" value="ECO:0007669"/>
    <property type="project" value="InterPro"/>
</dbReference>
<evidence type="ECO:0000256" key="2">
    <source>
        <dbReference type="ARBA" id="ARBA00005179"/>
    </source>
</evidence>
<evidence type="ECO:0000256" key="5">
    <source>
        <dbReference type="ARBA" id="ARBA00022723"/>
    </source>
</evidence>
<evidence type="ECO:0000256" key="10">
    <source>
        <dbReference type="RuleBase" id="RU000461"/>
    </source>
</evidence>
<dbReference type="PRINTS" id="PR00385">
    <property type="entry name" value="P450"/>
</dbReference>
<evidence type="ECO:0000256" key="3">
    <source>
        <dbReference type="ARBA" id="ARBA00010617"/>
    </source>
</evidence>
<dbReference type="EMBL" id="CAJMWZ010006241">
    <property type="protein sequence ID" value="CAE6518547.1"/>
    <property type="molecule type" value="Genomic_DNA"/>
</dbReference>
<evidence type="ECO:0000313" key="12">
    <source>
        <dbReference type="Proteomes" id="UP000663850"/>
    </source>
</evidence>
<keyword evidence="6 10" id="KW-0560">Oxidoreductase</keyword>
<dbReference type="SUPFAM" id="SSF48264">
    <property type="entry name" value="Cytochrome P450"/>
    <property type="match status" value="1"/>
</dbReference>
<accession>A0A8H3D9D2</accession>
<organism evidence="11 12">
    <name type="scientific">Rhizoctonia solani</name>
    <dbReference type="NCBI Taxonomy" id="456999"/>
    <lineage>
        <taxon>Eukaryota</taxon>
        <taxon>Fungi</taxon>
        <taxon>Dikarya</taxon>
        <taxon>Basidiomycota</taxon>
        <taxon>Agaricomycotina</taxon>
        <taxon>Agaricomycetes</taxon>
        <taxon>Cantharellales</taxon>
        <taxon>Ceratobasidiaceae</taxon>
        <taxon>Rhizoctonia</taxon>
    </lineage>
</organism>
<dbReference type="PANTHER" id="PTHR24305">
    <property type="entry name" value="CYTOCHROME P450"/>
    <property type="match status" value="1"/>
</dbReference>
<evidence type="ECO:0000256" key="9">
    <source>
        <dbReference type="PIRSR" id="PIRSR602401-1"/>
    </source>
</evidence>
<dbReference type="PRINTS" id="PR00463">
    <property type="entry name" value="EP450I"/>
</dbReference>
<evidence type="ECO:0000256" key="1">
    <source>
        <dbReference type="ARBA" id="ARBA00001971"/>
    </source>
</evidence>
<proteinExistence type="inferred from homology"/>
<feature type="binding site" description="axial binding residue" evidence="9">
    <location>
        <position position="500"/>
    </location>
    <ligand>
        <name>heme</name>
        <dbReference type="ChEBI" id="CHEBI:30413"/>
    </ligand>
    <ligandPart>
        <name>Fe</name>
        <dbReference type="ChEBI" id="CHEBI:18248"/>
    </ligandPart>
</feature>
<dbReference type="InterPro" id="IPR050121">
    <property type="entry name" value="Cytochrome_P450_monoxygenase"/>
</dbReference>
<dbReference type="PROSITE" id="PS00086">
    <property type="entry name" value="CYTOCHROME_P450"/>
    <property type="match status" value="1"/>
</dbReference>
<comment type="cofactor">
    <cofactor evidence="1 9">
        <name>heme</name>
        <dbReference type="ChEBI" id="CHEBI:30413"/>
    </cofactor>
</comment>
<dbReference type="InterPro" id="IPR001128">
    <property type="entry name" value="Cyt_P450"/>
</dbReference>
<evidence type="ECO:0000256" key="6">
    <source>
        <dbReference type="ARBA" id="ARBA00023002"/>
    </source>
</evidence>
<dbReference type="InterPro" id="IPR017972">
    <property type="entry name" value="Cyt_P450_CS"/>
</dbReference>
<dbReference type="InterPro" id="IPR002401">
    <property type="entry name" value="Cyt_P450_E_grp-I"/>
</dbReference>
<keyword evidence="4 9" id="KW-0349">Heme</keyword>
<comment type="caution">
    <text evidence="11">The sequence shown here is derived from an EMBL/GenBank/DDBJ whole genome shotgun (WGS) entry which is preliminary data.</text>
</comment>
<keyword evidence="5 9" id="KW-0479">Metal-binding</keyword>
<comment type="pathway">
    <text evidence="2">Secondary metabolite biosynthesis.</text>
</comment>
<keyword evidence="7 9" id="KW-0408">Iron</keyword>
<sequence>MDMFLTNPASAALSAVALWVLTRYLQMLYKGHKYGAHQYIMFSEETMWKGMLPGKTNIPGIVYGNNRAFRAKHSEFLRAGKDAYMQVAMNNPRPNVYIADPRVIKTITMQKQRYAKDVEMVGEVVGIYGHNIASTEGDNWKRHRKETQRAFNEKNIRMVWSETETIMNNLFEIWDKLDTREVRIGDVPDMTEMASSDAQFLDYCTDDLQKLALLVISTAGFGRRISWDPAEDKALEGRVMSFSTALRTVSTNLVTRHVMTMLIPTWAKNLTKTTQAITTAFPEFGSYLNEMIVARRAGTGTDGNEMKEAPHAQTAPDSLFNILLSASDEHAEKGEQKLSDSDVAGNAFLFLFAGHETTAHTLSFCLGLLALYPEIQQEVYEQIKQVLGSREKLEYSDTNDLSLVECVLWEGLRLYPVVTQAPKVAIEDSVVSVARNGPGADENTREDFFIPKGTNIWLCFTAVHYNPTHWSEPEKFRPKRFLEPHNKDAFLAFSIGSRSCLGRKFAETESVAALAMLIARYEIKVDEEKFPTIPGESVLEREARLLDPVQHITLAPARLPLVFKRRF</sequence>
<reference evidence="11" key="1">
    <citation type="submission" date="2021-01" db="EMBL/GenBank/DDBJ databases">
        <authorList>
            <person name="Kaushik A."/>
        </authorList>
    </citation>
    <scope>NUCLEOTIDE SEQUENCE</scope>
    <source>
        <strain evidence="11">Type strain: AG8-Rh-89/</strain>
    </source>
</reference>
<dbReference type="PANTHER" id="PTHR24305:SF166">
    <property type="entry name" value="CYTOCHROME P450 12A4, MITOCHONDRIAL-RELATED"/>
    <property type="match status" value="1"/>
</dbReference>
<keyword evidence="8 10" id="KW-0503">Monooxygenase</keyword>
<dbReference type="Proteomes" id="UP000663850">
    <property type="component" value="Unassembled WGS sequence"/>
</dbReference>
<name>A0A8H3D9D2_9AGAM</name>
<gene>
    <name evidence="11" type="ORF">RDB_LOCUS115212</name>
</gene>
<evidence type="ECO:0008006" key="13">
    <source>
        <dbReference type="Google" id="ProtNLM"/>
    </source>
</evidence>
<dbReference type="AlphaFoldDB" id="A0A8H3D9D2"/>
<evidence type="ECO:0000256" key="4">
    <source>
        <dbReference type="ARBA" id="ARBA00022617"/>
    </source>
</evidence>
<evidence type="ECO:0000256" key="7">
    <source>
        <dbReference type="ARBA" id="ARBA00023004"/>
    </source>
</evidence>